<evidence type="ECO:0000313" key="3">
    <source>
        <dbReference type="Proteomes" id="UP000812277"/>
    </source>
</evidence>
<name>A0ABS7D5U3_9BACL</name>
<dbReference type="Pfam" id="PF07485">
    <property type="entry name" value="DUF1529"/>
    <property type="match status" value="1"/>
</dbReference>
<feature type="compositionally biased region" description="Basic residues" evidence="1">
    <location>
        <begin position="212"/>
        <end position="222"/>
    </location>
</feature>
<proteinExistence type="predicted"/>
<feature type="compositionally biased region" description="Polar residues" evidence="1">
    <location>
        <begin position="151"/>
        <end position="176"/>
    </location>
</feature>
<dbReference type="Proteomes" id="UP000812277">
    <property type="component" value="Unassembled WGS sequence"/>
</dbReference>
<organism evidence="2 3">
    <name type="scientific">Paenibacillus oenotherae</name>
    <dbReference type="NCBI Taxonomy" id="1435645"/>
    <lineage>
        <taxon>Bacteria</taxon>
        <taxon>Bacillati</taxon>
        <taxon>Bacillota</taxon>
        <taxon>Bacilli</taxon>
        <taxon>Bacillales</taxon>
        <taxon>Paenibacillaceae</taxon>
        <taxon>Paenibacillus</taxon>
    </lineage>
</organism>
<reference evidence="2 3" key="1">
    <citation type="submission" date="2021-07" db="EMBL/GenBank/DDBJ databases">
        <title>Paenibacillus radiodurans sp. nov., isolated from the southeastern edge of Tengger Desert.</title>
        <authorList>
            <person name="Zhang G."/>
        </authorList>
    </citation>
    <scope>NUCLEOTIDE SEQUENCE [LARGE SCALE GENOMIC DNA]</scope>
    <source>
        <strain evidence="2 3">DT7-4</strain>
    </source>
</reference>
<evidence type="ECO:0000256" key="1">
    <source>
        <dbReference type="SAM" id="MobiDB-lite"/>
    </source>
</evidence>
<feature type="compositionally biased region" description="Low complexity" evidence="1">
    <location>
        <begin position="137"/>
        <end position="149"/>
    </location>
</feature>
<comment type="caution">
    <text evidence="2">The sequence shown here is derived from an EMBL/GenBank/DDBJ whole genome shotgun (WGS) entry which is preliminary data.</text>
</comment>
<protein>
    <submittedName>
        <fullName evidence="2">DUF1259 domain-containing protein</fullName>
    </submittedName>
</protein>
<accession>A0ABS7D5U3</accession>
<feature type="compositionally biased region" description="Low complexity" evidence="1">
    <location>
        <begin position="189"/>
        <end position="204"/>
    </location>
</feature>
<dbReference type="InterPro" id="IPR011094">
    <property type="entry name" value="Uncharacterised_LppY/LpqO"/>
</dbReference>
<evidence type="ECO:0000313" key="2">
    <source>
        <dbReference type="EMBL" id="MBW7475304.1"/>
    </source>
</evidence>
<gene>
    <name evidence="2" type="ORF">K0T92_11145</name>
</gene>
<dbReference type="EMBL" id="JAHZIJ010000006">
    <property type="protein sequence ID" value="MBW7475304.1"/>
    <property type="molecule type" value="Genomic_DNA"/>
</dbReference>
<sequence>MPNSLCRTFANTLGGTADVVNGVCTVTRIRSNLRPLIQGRRTNSVLAIAALFSFEDLDNQGNALNLGETVLLQEEVNPFISQLRTRGIEVTALHNRWLFDNPRLMYIHFKSVEPPLAFAQKVAAAFRVLTTRTVSPNRTSGSTGSNGSRGLQGTSGYTPPLSDQTYGYTMSPNASCKTRKPSTKGKTNSSIKAKSTVKSTATKTGKPSQRTSTKRTKRSRSI</sequence>
<feature type="region of interest" description="Disordered" evidence="1">
    <location>
        <begin position="134"/>
        <end position="222"/>
    </location>
</feature>
<keyword evidence="3" id="KW-1185">Reference proteome</keyword>